<dbReference type="Pfam" id="PF13472">
    <property type="entry name" value="Lipase_GDSL_2"/>
    <property type="match status" value="1"/>
</dbReference>
<evidence type="ECO:0000313" key="3">
    <source>
        <dbReference type="EMBL" id="GGJ76567.1"/>
    </source>
</evidence>
<feature type="chain" id="PRO_5035203022" description="SGNH hydrolase-type esterase domain-containing protein" evidence="1">
    <location>
        <begin position="32"/>
        <end position="235"/>
    </location>
</feature>
<organism evidence="3 4">
    <name type="scientific">Pilimelia anulata</name>
    <dbReference type="NCBI Taxonomy" id="53371"/>
    <lineage>
        <taxon>Bacteria</taxon>
        <taxon>Bacillati</taxon>
        <taxon>Actinomycetota</taxon>
        <taxon>Actinomycetes</taxon>
        <taxon>Micromonosporales</taxon>
        <taxon>Micromonosporaceae</taxon>
        <taxon>Pilimelia</taxon>
    </lineage>
</organism>
<dbReference type="SUPFAM" id="SSF52266">
    <property type="entry name" value="SGNH hydrolase"/>
    <property type="match status" value="1"/>
</dbReference>
<dbReference type="InterPro" id="IPR051532">
    <property type="entry name" value="Ester_Hydrolysis_Enzymes"/>
</dbReference>
<dbReference type="PROSITE" id="PS51318">
    <property type="entry name" value="TAT"/>
    <property type="match status" value="1"/>
</dbReference>
<evidence type="ECO:0000313" key="4">
    <source>
        <dbReference type="Proteomes" id="UP000649739"/>
    </source>
</evidence>
<comment type="caution">
    <text evidence="3">The sequence shown here is derived from an EMBL/GenBank/DDBJ whole genome shotgun (WGS) entry which is preliminary data.</text>
</comment>
<dbReference type="CDD" id="cd01833">
    <property type="entry name" value="XynB_like"/>
    <property type="match status" value="1"/>
</dbReference>
<feature type="signal peptide" evidence="1">
    <location>
        <begin position="1"/>
        <end position="31"/>
    </location>
</feature>
<dbReference type="PANTHER" id="PTHR30383:SF5">
    <property type="entry name" value="SGNH HYDROLASE-TYPE ESTERASE DOMAIN-CONTAINING PROTEIN"/>
    <property type="match status" value="1"/>
</dbReference>
<evidence type="ECO:0000256" key="1">
    <source>
        <dbReference type="SAM" id="SignalP"/>
    </source>
</evidence>
<name>A0A8J3F613_9ACTN</name>
<dbReference type="Gene3D" id="3.40.50.1110">
    <property type="entry name" value="SGNH hydrolase"/>
    <property type="match status" value="1"/>
</dbReference>
<dbReference type="InterPro" id="IPR006311">
    <property type="entry name" value="TAT_signal"/>
</dbReference>
<dbReference type="PANTHER" id="PTHR30383">
    <property type="entry name" value="THIOESTERASE 1/PROTEASE 1/LYSOPHOSPHOLIPASE L1"/>
    <property type="match status" value="1"/>
</dbReference>
<dbReference type="EMBL" id="BMQB01000001">
    <property type="protein sequence ID" value="GGJ76567.1"/>
    <property type="molecule type" value="Genomic_DNA"/>
</dbReference>
<dbReference type="Proteomes" id="UP000649739">
    <property type="component" value="Unassembled WGS sequence"/>
</dbReference>
<dbReference type="AlphaFoldDB" id="A0A8J3F613"/>
<dbReference type="GO" id="GO:0004622">
    <property type="term" value="F:phosphatidylcholine lysophospholipase activity"/>
    <property type="evidence" value="ECO:0007669"/>
    <property type="project" value="TreeGrafter"/>
</dbReference>
<proteinExistence type="predicted"/>
<reference evidence="3" key="1">
    <citation type="journal article" date="2014" name="Int. J. Syst. Evol. Microbiol.">
        <title>Complete genome sequence of Corynebacterium casei LMG S-19264T (=DSM 44701T), isolated from a smear-ripened cheese.</title>
        <authorList>
            <consortium name="US DOE Joint Genome Institute (JGI-PGF)"/>
            <person name="Walter F."/>
            <person name="Albersmeier A."/>
            <person name="Kalinowski J."/>
            <person name="Ruckert C."/>
        </authorList>
    </citation>
    <scope>NUCLEOTIDE SEQUENCE</scope>
    <source>
        <strain evidence="3">JCM 3090</strain>
    </source>
</reference>
<reference evidence="3" key="2">
    <citation type="submission" date="2020-09" db="EMBL/GenBank/DDBJ databases">
        <authorList>
            <person name="Sun Q."/>
            <person name="Ohkuma M."/>
        </authorList>
    </citation>
    <scope>NUCLEOTIDE SEQUENCE</scope>
    <source>
        <strain evidence="3">JCM 3090</strain>
    </source>
</reference>
<feature type="domain" description="SGNH hydrolase-type esterase" evidence="2">
    <location>
        <begin position="46"/>
        <end position="219"/>
    </location>
</feature>
<keyword evidence="4" id="KW-1185">Reference proteome</keyword>
<dbReference type="InterPro" id="IPR013830">
    <property type="entry name" value="SGNH_hydro"/>
</dbReference>
<keyword evidence="1" id="KW-0732">Signal</keyword>
<dbReference type="InterPro" id="IPR036514">
    <property type="entry name" value="SGNH_hydro_sf"/>
</dbReference>
<evidence type="ECO:0000259" key="2">
    <source>
        <dbReference type="Pfam" id="PF13472"/>
    </source>
</evidence>
<gene>
    <name evidence="3" type="ORF">GCM10010123_03210</name>
</gene>
<dbReference type="RefSeq" id="WP_189168185.1">
    <property type="nucleotide sequence ID" value="NZ_BMQB01000001.1"/>
</dbReference>
<accession>A0A8J3F613</accession>
<sequence length="235" mass="24176">MPARGAGLTRRSVLAAAGGLAALLLAEPARAVDRADGDAPVRIMPLGDSLTAGTGSTDGAGWRGHLYSRLTELTSVDFVGSVSSGGSFDPEHEGHAGLRVGQAADAVPGWLRAAEPELVLLQLGTNDLKIAGREVGATDRLARLLDAIAAGAPDAYLVVGSMIGSPAAPIRERMAAFNAALPGLVAPLADRAQLVDLDVLDRTAHFADNLHPNDPGYAVLADRWYAAVAPLLSPR</sequence>
<protein>
    <recommendedName>
        <fullName evidence="2">SGNH hydrolase-type esterase domain-containing protein</fullName>
    </recommendedName>
</protein>